<dbReference type="InterPro" id="IPR044855">
    <property type="entry name" value="CoA-Trfase_III_dom3_sf"/>
</dbReference>
<dbReference type="PANTHER" id="PTHR48207">
    <property type="entry name" value="SUCCINATE--HYDROXYMETHYLGLUTARATE COA-TRANSFERASE"/>
    <property type="match status" value="1"/>
</dbReference>
<dbReference type="PANTHER" id="PTHR48207:SF3">
    <property type="entry name" value="SUCCINATE--HYDROXYMETHYLGLUTARATE COA-TRANSFERASE"/>
    <property type="match status" value="1"/>
</dbReference>
<dbReference type="AlphaFoldDB" id="A0A267MCR1"/>
<dbReference type="InterPro" id="IPR023606">
    <property type="entry name" value="CoA-Trfase_III_dom_1_sf"/>
</dbReference>
<organism evidence="2 3">
    <name type="scientific">Anaeromicrobium sediminis</name>
    <dbReference type="NCBI Taxonomy" id="1478221"/>
    <lineage>
        <taxon>Bacteria</taxon>
        <taxon>Bacillati</taxon>
        <taxon>Bacillota</taxon>
        <taxon>Clostridia</taxon>
        <taxon>Peptostreptococcales</taxon>
        <taxon>Thermotaleaceae</taxon>
        <taxon>Anaeromicrobium</taxon>
    </lineage>
</organism>
<name>A0A267MCR1_9FIRM</name>
<keyword evidence="1" id="KW-0808">Transferase</keyword>
<evidence type="ECO:0000256" key="1">
    <source>
        <dbReference type="ARBA" id="ARBA00022679"/>
    </source>
</evidence>
<dbReference type="InterPro" id="IPR003673">
    <property type="entry name" value="CoA-Trfase_fam_III"/>
</dbReference>
<dbReference type="Proteomes" id="UP000216024">
    <property type="component" value="Unassembled WGS sequence"/>
</dbReference>
<dbReference type="OrthoDB" id="9797653at2"/>
<reference evidence="2 3" key="1">
    <citation type="submission" date="2017-06" db="EMBL/GenBank/DDBJ databases">
        <title>Draft genome sequence of anaerobic fermentative bacterium Anaeromicrobium sediminis DY2726D isolated from West Pacific Ocean sediments.</title>
        <authorList>
            <person name="Zeng X."/>
        </authorList>
    </citation>
    <scope>NUCLEOTIDE SEQUENCE [LARGE SCALE GENOMIC DNA]</scope>
    <source>
        <strain evidence="2 3">DY2726D</strain>
    </source>
</reference>
<protein>
    <submittedName>
        <fullName evidence="2">Carnitine dehydratase</fullName>
    </submittedName>
</protein>
<evidence type="ECO:0000313" key="2">
    <source>
        <dbReference type="EMBL" id="PAB57371.1"/>
    </source>
</evidence>
<gene>
    <name evidence="2" type="ORF">CCE28_18910</name>
</gene>
<dbReference type="EMBL" id="NIBG01000026">
    <property type="protein sequence ID" value="PAB57371.1"/>
    <property type="molecule type" value="Genomic_DNA"/>
</dbReference>
<dbReference type="Gene3D" id="3.30.1540.10">
    <property type="entry name" value="formyl-coa transferase, domain 3"/>
    <property type="match status" value="1"/>
</dbReference>
<dbReference type="InterPro" id="IPR050483">
    <property type="entry name" value="CoA-transferase_III_domain"/>
</dbReference>
<proteinExistence type="predicted"/>
<keyword evidence="3" id="KW-1185">Reference proteome</keyword>
<sequence length="392" mass="43711">MGSLNGIKILDLTRVLAGPYATMVLGDMGAEIIKVEMPERGDDSRFFGPHINGESAYFMSINRNKKSMTLNLKTQEGKEILQELVKKCDVIVENFRPGTMEKLGLGYDEIRKVNPRIIYAASSGFGHSGPYSKRPAYDAVVQAMGGIMSITGHDMPTRVGASIGDITAGLFTTIGILSALYNRNLTGEGQKVDVAMLDCQVAILENAIARYLVSGEIPGPKGNRHPSIVPFENFETSDGEIMIAIGNDNLWKKFCMIAHREELIEDEKYKSNPLRNENYESLKIIMDKIMEEKTTEEWQHIFDEEGIPNSPINSVDKVIENEQVKSREMIVEVDHRVAGKTKIPGIPIKMSKTPGKIEKAAPTLGEHTKEILEKYLTYDEEYINELRNNGVI</sequence>
<dbReference type="RefSeq" id="WP_095135312.1">
    <property type="nucleotide sequence ID" value="NZ_NIBG01000026.1"/>
</dbReference>
<comment type="caution">
    <text evidence="2">The sequence shown here is derived from an EMBL/GenBank/DDBJ whole genome shotgun (WGS) entry which is preliminary data.</text>
</comment>
<dbReference type="Pfam" id="PF02515">
    <property type="entry name" value="CoA_transf_3"/>
    <property type="match status" value="1"/>
</dbReference>
<accession>A0A267MCR1</accession>
<evidence type="ECO:0000313" key="3">
    <source>
        <dbReference type="Proteomes" id="UP000216024"/>
    </source>
</evidence>
<dbReference type="Gene3D" id="3.40.50.10540">
    <property type="entry name" value="Crotonobetainyl-coa:carnitine coa-transferase, domain 1"/>
    <property type="match status" value="1"/>
</dbReference>
<dbReference type="GO" id="GO:0008410">
    <property type="term" value="F:CoA-transferase activity"/>
    <property type="evidence" value="ECO:0007669"/>
    <property type="project" value="TreeGrafter"/>
</dbReference>
<dbReference type="SUPFAM" id="SSF89796">
    <property type="entry name" value="CoA-transferase family III (CaiB/BaiF)"/>
    <property type="match status" value="1"/>
</dbReference>